<evidence type="ECO:0000313" key="1">
    <source>
        <dbReference type="EMBL" id="JAE33530.1"/>
    </source>
</evidence>
<accession>A0A0A9H8J4</accession>
<protein>
    <submittedName>
        <fullName evidence="1">Uncharacterized protein</fullName>
    </submittedName>
</protein>
<proteinExistence type="predicted"/>
<reference evidence="1" key="2">
    <citation type="journal article" date="2015" name="Data Brief">
        <title>Shoot transcriptome of the giant reed, Arundo donax.</title>
        <authorList>
            <person name="Barrero R.A."/>
            <person name="Guerrero F.D."/>
            <person name="Moolhuijzen P."/>
            <person name="Goolsby J.A."/>
            <person name="Tidwell J."/>
            <person name="Bellgard S.E."/>
            <person name="Bellgard M.I."/>
        </authorList>
    </citation>
    <scope>NUCLEOTIDE SEQUENCE</scope>
    <source>
        <tissue evidence="1">Shoot tissue taken approximately 20 cm above the soil surface</tissue>
    </source>
</reference>
<dbReference type="EMBL" id="GBRH01164366">
    <property type="protein sequence ID" value="JAE33530.1"/>
    <property type="molecule type" value="Transcribed_RNA"/>
</dbReference>
<reference evidence="1" key="1">
    <citation type="submission" date="2014-09" db="EMBL/GenBank/DDBJ databases">
        <authorList>
            <person name="Magalhaes I.L.F."/>
            <person name="Oliveira U."/>
            <person name="Santos F.R."/>
            <person name="Vidigal T.H.D.A."/>
            <person name="Brescovit A.D."/>
            <person name="Santos A.J."/>
        </authorList>
    </citation>
    <scope>NUCLEOTIDE SEQUENCE</scope>
    <source>
        <tissue evidence="1">Shoot tissue taken approximately 20 cm above the soil surface</tissue>
    </source>
</reference>
<dbReference type="AlphaFoldDB" id="A0A0A9H8J4"/>
<sequence>MCYYHREFCKECIEIEIVVCFF</sequence>
<organism evidence="1">
    <name type="scientific">Arundo donax</name>
    <name type="common">Giant reed</name>
    <name type="synonym">Donax arundinaceus</name>
    <dbReference type="NCBI Taxonomy" id="35708"/>
    <lineage>
        <taxon>Eukaryota</taxon>
        <taxon>Viridiplantae</taxon>
        <taxon>Streptophyta</taxon>
        <taxon>Embryophyta</taxon>
        <taxon>Tracheophyta</taxon>
        <taxon>Spermatophyta</taxon>
        <taxon>Magnoliopsida</taxon>
        <taxon>Liliopsida</taxon>
        <taxon>Poales</taxon>
        <taxon>Poaceae</taxon>
        <taxon>PACMAD clade</taxon>
        <taxon>Arundinoideae</taxon>
        <taxon>Arundineae</taxon>
        <taxon>Arundo</taxon>
    </lineage>
</organism>
<name>A0A0A9H8J4_ARUDO</name>